<sequence length="362" mass="39585">MMAASPQMAPVSPLMAPVLSPTLRCRKRPRDKDTLFEVDEENAVQAAVDESFRSDIKLRLETSLQETLADLHNEFPETIDNQDFGRARRKSSSALSGYAQSKASPIASLRPSPTFSPKPASAASARSSSPPPLVLPASEVSGPTFDPSEFLCHDGLLDHEQLTRAIYLSQGLDFDGAQNKAQEFLHSMGLRILDLGVVNTDEHGNVLLNQCFYLSIARCYLGHTASEDVSGLALHLKRAIEANVLATRPAWAAGIDDESGTPMAFADFLPIMMHAEDANLVAELAVCILDSVAGHVEVYLGPKYADMDAATKERNLILLWYTPGHYQCIVCDDEDGSKVALTYDDFKDMLNKHGITYIETLE</sequence>
<dbReference type="EMBL" id="HBFQ01029548">
    <property type="protein sequence ID" value="CAD8846494.1"/>
    <property type="molecule type" value="Transcribed_RNA"/>
</dbReference>
<feature type="compositionally biased region" description="Low complexity" evidence="1">
    <location>
        <begin position="111"/>
        <end position="128"/>
    </location>
</feature>
<evidence type="ECO:0000256" key="1">
    <source>
        <dbReference type="SAM" id="MobiDB-lite"/>
    </source>
</evidence>
<dbReference type="AlphaFoldDB" id="A0A7S1A955"/>
<feature type="region of interest" description="Disordered" evidence="1">
    <location>
        <begin position="1"/>
        <end position="20"/>
    </location>
</feature>
<proteinExistence type="predicted"/>
<accession>A0A7S1A955</accession>
<organism evidence="2">
    <name type="scientific">Noctiluca scintillans</name>
    <name type="common">Sea sparkle</name>
    <name type="synonym">Red tide dinoflagellate</name>
    <dbReference type="NCBI Taxonomy" id="2966"/>
    <lineage>
        <taxon>Eukaryota</taxon>
        <taxon>Sar</taxon>
        <taxon>Alveolata</taxon>
        <taxon>Dinophyceae</taxon>
        <taxon>Noctilucales</taxon>
        <taxon>Noctilucaceae</taxon>
        <taxon>Noctiluca</taxon>
    </lineage>
</organism>
<evidence type="ECO:0000313" key="2">
    <source>
        <dbReference type="EMBL" id="CAD8846494.1"/>
    </source>
</evidence>
<protein>
    <submittedName>
        <fullName evidence="2">Uncharacterized protein</fullName>
    </submittedName>
</protein>
<name>A0A7S1A955_NOCSC</name>
<feature type="region of interest" description="Disordered" evidence="1">
    <location>
        <begin position="102"/>
        <end position="139"/>
    </location>
</feature>
<reference evidence="2" key="1">
    <citation type="submission" date="2021-01" db="EMBL/GenBank/DDBJ databases">
        <authorList>
            <person name="Corre E."/>
            <person name="Pelletier E."/>
            <person name="Niang G."/>
            <person name="Scheremetjew M."/>
            <person name="Finn R."/>
            <person name="Kale V."/>
            <person name="Holt S."/>
            <person name="Cochrane G."/>
            <person name="Meng A."/>
            <person name="Brown T."/>
            <person name="Cohen L."/>
        </authorList>
    </citation>
    <scope>NUCLEOTIDE SEQUENCE</scope>
</reference>
<gene>
    <name evidence="2" type="ORF">NSCI0253_LOCUS20844</name>
</gene>